<dbReference type="PROSITE" id="PS51782">
    <property type="entry name" value="LYSM"/>
    <property type="match status" value="1"/>
</dbReference>
<comment type="similarity">
    <text evidence="3">Belongs to the secreted LysM effector family.</text>
</comment>
<dbReference type="PANTHER" id="PTHR34997:SF1">
    <property type="entry name" value="PEPTIDOGLYCAN-BINDING LYSIN DOMAIN"/>
    <property type="match status" value="1"/>
</dbReference>
<dbReference type="AlphaFoldDB" id="A0AAN6N3E3"/>
<reference evidence="6" key="1">
    <citation type="journal article" date="2023" name="Mol. Phylogenet. Evol.">
        <title>Genome-scale phylogeny and comparative genomics of the fungal order Sordariales.</title>
        <authorList>
            <person name="Hensen N."/>
            <person name="Bonometti L."/>
            <person name="Westerberg I."/>
            <person name="Brannstrom I.O."/>
            <person name="Guillou S."/>
            <person name="Cros-Aarteil S."/>
            <person name="Calhoun S."/>
            <person name="Haridas S."/>
            <person name="Kuo A."/>
            <person name="Mondo S."/>
            <person name="Pangilinan J."/>
            <person name="Riley R."/>
            <person name="LaButti K."/>
            <person name="Andreopoulos B."/>
            <person name="Lipzen A."/>
            <person name="Chen C."/>
            <person name="Yan M."/>
            <person name="Daum C."/>
            <person name="Ng V."/>
            <person name="Clum A."/>
            <person name="Steindorff A."/>
            <person name="Ohm R.A."/>
            <person name="Martin F."/>
            <person name="Silar P."/>
            <person name="Natvig D.O."/>
            <person name="Lalanne C."/>
            <person name="Gautier V."/>
            <person name="Ament-Velasquez S.L."/>
            <person name="Kruys A."/>
            <person name="Hutchinson M.I."/>
            <person name="Powell A.J."/>
            <person name="Barry K."/>
            <person name="Miller A.N."/>
            <person name="Grigoriev I.V."/>
            <person name="Debuchy R."/>
            <person name="Gladieux P."/>
            <person name="Hiltunen Thoren M."/>
            <person name="Johannesson H."/>
        </authorList>
    </citation>
    <scope>NUCLEOTIDE SEQUENCE [LARGE SCALE GENOMIC DNA]</scope>
    <source>
        <strain evidence="6">CBS 340.73</strain>
    </source>
</reference>
<evidence type="ECO:0000256" key="1">
    <source>
        <dbReference type="ARBA" id="ARBA00022669"/>
    </source>
</evidence>
<evidence type="ECO:0000256" key="3">
    <source>
        <dbReference type="ARBA" id="ARBA00044955"/>
    </source>
</evidence>
<keyword evidence="6" id="KW-1185">Reference proteome</keyword>
<evidence type="ECO:0000256" key="2">
    <source>
        <dbReference type="ARBA" id="ARBA00023026"/>
    </source>
</evidence>
<evidence type="ECO:0000259" key="4">
    <source>
        <dbReference type="PROSITE" id="PS51782"/>
    </source>
</evidence>
<dbReference type="InterPro" id="IPR036779">
    <property type="entry name" value="LysM_dom_sf"/>
</dbReference>
<dbReference type="EMBL" id="MU853853">
    <property type="protein sequence ID" value="KAK3937498.1"/>
    <property type="molecule type" value="Genomic_DNA"/>
</dbReference>
<organism evidence="5 6">
    <name type="scientific">Diplogelasinospora grovesii</name>
    <dbReference type="NCBI Taxonomy" id="303347"/>
    <lineage>
        <taxon>Eukaryota</taxon>
        <taxon>Fungi</taxon>
        <taxon>Dikarya</taxon>
        <taxon>Ascomycota</taxon>
        <taxon>Pezizomycotina</taxon>
        <taxon>Sordariomycetes</taxon>
        <taxon>Sordariomycetidae</taxon>
        <taxon>Sordariales</taxon>
        <taxon>Diplogelasinosporaceae</taxon>
        <taxon>Diplogelasinospora</taxon>
    </lineage>
</organism>
<name>A0AAN6N3E3_9PEZI</name>
<dbReference type="PANTHER" id="PTHR34997">
    <property type="entry name" value="AM15"/>
    <property type="match status" value="1"/>
</dbReference>
<gene>
    <name evidence="5" type="ORF">QBC46DRAFT_392630</name>
</gene>
<dbReference type="GO" id="GO:0008061">
    <property type="term" value="F:chitin binding"/>
    <property type="evidence" value="ECO:0007669"/>
    <property type="project" value="UniProtKB-KW"/>
</dbReference>
<sequence>MRQVSNGALPNSTDLELMCYTACTTSLEALRKTQVAHCTGTDNITVRDTVYPATYTTDLLLFTYGYACLTDSTGDYCFPLFQQYDSGNDTSSSNLCSACNLKTWQAVLDSPLGYSNVLAASYSSLTSSYTTTISQPSTTTTGVTPTYTCESTYTIQESDTCMSISRAKQVSTFYLLYSDKLPAFCTDFPAAGTDICIPQSCNTYTVAPWDTCDSLVKSTGLTTAQLIAYNPNLNAQCGNLHSLAGYVICLSAPGTVTTTVKVALTTTSYFPDPCLNPGAPSSCFATSYQTTDDTPWPTHTVNISATTATTSPTSTTSLPAWTDPASLPVPSGTRENCARYDTYTEVPANATWLDCCNPNYCFAKADS</sequence>
<accession>A0AAN6N3E3</accession>
<dbReference type="Proteomes" id="UP001303473">
    <property type="component" value="Unassembled WGS sequence"/>
</dbReference>
<dbReference type="Gene3D" id="3.10.350.10">
    <property type="entry name" value="LysM domain"/>
    <property type="match status" value="1"/>
</dbReference>
<evidence type="ECO:0000313" key="5">
    <source>
        <dbReference type="EMBL" id="KAK3937498.1"/>
    </source>
</evidence>
<dbReference type="SMART" id="SM00257">
    <property type="entry name" value="LysM"/>
    <property type="match status" value="2"/>
</dbReference>
<evidence type="ECO:0000313" key="6">
    <source>
        <dbReference type="Proteomes" id="UP001303473"/>
    </source>
</evidence>
<proteinExistence type="inferred from homology"/>
<dbReference type="InterPro" id="IPR018392">
    <property type="entry name" value="LysM"/>
</dbReference>
<dbReference type="InterPro" id="IPR052210">
    <property type="entry name" value="LysM1-like"/>
</dbReference>
<feature type="domain" description="LysM" evidence="4">
    <location>
        <begin position="202"/>
        <end position="248"/>
    </location>
</feature>
<keyword evidence="2" id="KW-0843">Virulence</keyword>
<protein>
    <submittedName>
        <fullName evidence="5">LysM domain-containing protein</fullName>
    </submittedName>
</protein>
<dbReference type="Pfam" id="PF01476">
    <property type="entry name" value="LysM"/>
    <property type="match status" value="1"/>
</dbReference>
<comment type="caution">
    <text evidence="5">The sequence shown here is derived from an EMBL/GenBank/DDBJ whole genome shotgun (WGS) entry which is preliminary data.</text>
</comment>
<dbReference type="CDD" id="cd00118">
    <property type="entry name" value="LysM"/>
    <property type="match status" value="1"/>
</dbReference>
<keyword evidence="1" id="KW-0147">Chitin-binding</keyword>